<accession>A0A9W8IX07</accession>
<dbReference type="GO" id="GO:0004672">
    <property type="term" value="F:protein kinase activity"/>
    <property type="evidence" value="ECO:0007669"/>
    <property type="project" value="InterPro"/>
</dbReference>
<gene>
    <name evidence="2" type="ORF">H1R20_g13731</name>
</gene>
<proteinExistence type="predicted"/>
<reference evidence="2" key="1">
    <citation type="submission" date="2022-06" db="EMBL/GenBank/DDBJ databases">
        <title>Genome Sequence of Candolleomyces eurysporus.</title>
        <authorList>
            <person name="Buettner E."/>
        </authorList>
    </citation>
    <scope>NUCLEOTIDE SEQUENCE</scope>
    <source>
        <strain evidence="2">VTCC 930004</strain>
    </source>
</reference>
<protein>
    <recommendedName>
        <fullName evidence="1">Protein kinase domain-containing protein</fullName>
    </recommendedName>
</protein>
<dbReference type="GO" id="GO:0005524">
    <property type="term" value="F:ATP binding"/>
    <property type="evidence" value="ECO:0007669"/>
    <property type="project" value="InterPro"/>
</dbReference>
<evidence type="ECO:0000313" key="3">
    <source>
        <dbReference type="Proteomes" id="UP001140091"/>
    </source>
</evidence>
<dbReference type="SUPFAM" id="SSF56112">
    <property type="entry name" value="Protein kinase-like (PK-like)"/>
    <property type="match status" value="1"/>
</dbReference>
<keyword evidence="3" id="KW-1185">Reference proteome</keyword>
<evidence type="ECO:0000259" key="1">
    <source>
        <dbReference type="PROSITE" id="PS50011"/>
    </source>
</evidence>
<sequence length="312" mass="35813">MNIVKLDGPLPQGLTSFSESSKPFTNDLEESWTLKLDIDFNEQYFMAAKNWTYLAPFFEPHGYHLYVLPRGTHAVKPPASPKASQDDTYPFARRVYTHERELDFYKIQTYRVWPARDAEGREVMIRLASGPTHSDELKVYQRLNTPVARCDLRNHTLPVLDYFSFNGLVFVVLPRWGADAFSIRDPFKSISEMFDIAEAFFEGLEFLHEKRIAHGDIAENNVVVNKIGRYELKIPKTRAPDVVKYAFIDFDASIIFPEDTDVTKVCVPRGDRLPLHALGLLPGELCNPFEEDVKCLANTLQEWTRVSLFISS</sequence>
<evidence type="ECO:0000313" key="2">
    <source>
        <dbReference type="EMBL" id="KAJ2923359.1"/>
    </source>
</evidence>
<feature type="domain" description="Protein kinase" evidence="1">
    <location>
        <begin position="62"/>
        <end position="312"/>
    </location>
</feature>
<dbReference type="Gene3D" id="3.30.200.20">
    <property type="entry name" value="Phosphorylase Kinase, domain 1"/>
    <property type="match status" value="1"/>
</dbReference>
<dbReference type="Gene3D" id="1.10.510.10">
    <property type="entry name" value="Transferase(Phosphotransferase) domain 1"/>
    <property type="match status" value="1"/>
</dbReference>
<feature type="non-terminal residue" evidence="2">
    <location>
        <position position="1"/>
    </location>
</feature>
<dbReference type="Proteomes" id="UP001140091">
    <property type="component" value="Unassembled WGS sequence"/>
</dbReference>
<name>A0A9W8IX07_9AGAR</name>
<dbReference type="PROSITE" id="PS50011">
    <property type="entry name" value="PROTEIN_KINASE_DOM"/>
    <property type="match status" value="1"/>
</dbReference>
<dbReference type="OrthoDB" id="3224178at2759"/>
<dbReference type="InterPro" id="IPR011009">
    <property type="entry name" value="Kinase-like_dom_sf"/>
</dbReference>
<comment type="caution">
    <text evidence="2">The sequence shown here is derived from an EMBL/GenBank/DDBJ whole genome shotgun (WGS) entry which is preliminary data.</text>
</comment>
<dbReference type="AlphaFoldDB" id="A0A9W8IX07"/>
<dbReference type="InterPro" id="IPR000719">
    <property type="entry name" value="Prot_kinase_dom"/>
</dbReference>
<organism evidence="2 3">
    <name type="scientific">Candolleomyces eurysporus</name>
    <dbReference type="NCBI Taxonomy" id="2828524"/>
    <lineage>
        <taxon>Eukaryota</taxon>
        <taxon>Fungi</taxon>
        <taxon>Dikarya</taxon>
        <taxon>Basidiomycota</taxon>
        <taxon>Agaricomycotina</taxon>
        <taxon>Agaricomycetes</taxon>
        <taxon>Agaricomycetidae</taxon>
        <taxon>Agaricales</taxon>
        <taxon>Agaricineae</taxon>
        <taxon>Psathyrellaceae</taxon>
        <taxon>Candolleomyces</taxon>
    </lineage>
</organism>
<dbReference type="EMBL" id="JANBPK010001354">
    <property type="protein sequence ID" value="KAJ2923359.1"/>
    <property type="molecule type" value="Genomic_DNA"/>
</dbReference>